<dbReference type="InterPro" id="IPR028933">
    <property type="entry name" value="Lebercilin_dom"/>
</dbReference>
<feature type="region of interest" description="Disordered" evidence="3">
    <location>
        <begin position="599"/>
        <end position="716"/>
    </location>
</feature>
<evidence type="ECO:0000313" key="6">
    <source>
        <dbReference type="RefSeq" id="XP_030643220.1"/>
    </source>
</evidence>
<dbReference type="GeneID" id="115823313"/>
<evidence type="ECO:0000256" key="1">
    <source>
        <dbReference type="ARBA" id="ARBA00010229"/>
    </source>
</evidence>
<feature type="compositionally biased region" description="Basic and acidic residues" evidence="3">
    <location>
        <begin position="8"/>
        <end position="20"/>
    </location>
</feature>
<dbReference type="InParanoid" id="A0A6J2WCQ6"/>
<dbReference type="Proteomes" id="UP000504632">
    <property type="component" value="Chromosome 10"/>
</dbReference>
<dbReference type="PANTHER" id="PTHR16650:SF10">
    <property type="entry name" value="LEBERCILIN"/>
    <property type="match status" value="1"/>
</dbReference>
<evidence type="ECO:0000256" key="2">
    <source>
        <dbReference type="ARBA" id="ARBA00023054"/>
    </source>
</evidence>
<keyword evidence="2" id="KW-0175">Coiled coil</keyword>
<feature type="region of interest" description="Disordered" evidence="3">
    <location>
        <begin position="272"/>
        <end position="304"/>
    </location>
</feature>
<proteinExistence type="inferred from homology"/>
<feature type="compositionally biased region" description="Low complexity" evidence="3">
    <location>
        <begin position="91"/>
        <end position="100"/>
    </location>
</feature>
<feature type="compositionally biased region" description="Polar residues" evidence="3">
    <location>
        <begin position="696"/>
        <end position="710"/>
    </location>
</feature>
<dbReference type="RefSeq" id="XP_030643220.1">
    <property type="nucleotide sequence ID" value="XM_030787360.1"/>
</dbReference>
<evidence type="ECO:0000259" key="4">
    <source>
        <dbReference type="Pfam" id="PF15619"/>
    </source>
</evidence>
<evidence type="ECO:0000256" key="3">
    <source>
        <dbReference type="SAM" id="MobiDB-lite"/>
    </source>
</evidence>
<keyword evidence="5" id="KW-1185">Reference proteome</keyword>
<feature type="region of interest" description="Disordered" evidence="3">
    <location>
        <begin position="370"/>
        <end position="389"/>
    </location>
</feature>
<evidence type="ECO:0000313" key="5">
    <source>
        <dbReference type="Proteomes" id="UP000504632"/>
    </source>
</evidence>
<feature type="compositionally biased region" description="Polar residues" evidence="3">
    <location>
        <begin position="614"/>
        <end position="629"/>
    </location>
</feature>
<feature type="compositionally biased region" description="Basic residues" evidence="3">
    <location>
        <begin position="124"/>
        <end position="141"/>
    </location>
</feature>
<dbReference type="GO" id="GO:0005930">
    <property type="term" value="C:axoneme"/>
    <property type="evidence" value="ECO:0007669"/>
    <property type="project" value="TreeGrafter"/>
</dbReference>
<name>A0A6J2WCQ6_CHACN</name>
<dbReference type="Pfam" id="PF15619">
    <property type="entry name" value="Lebercilin"/>
    <property type="match status" value="1"/>
</dbReference>
<gene>
    <name evidence="6" type="primary">lca5</name>
</gene>
<dbReference type="AlphaFoldDB" id="A0A6J2WCQ6"/>
<feature type="domain" description="Lebercilin" evidence="4">
    <location>
        <begin position="165"/>
        <end position="357"/>
    </location>
</feature>
<accession>A0A6J2WCQ6</accession>
<feature type="region of interest" description="Disordered" evidence="3">
    <location>
        <begin position="530"/>
        <end position="557"/>
    </location>
</feature>
<feature type="compositionally biased region" description="Basic and acidic residues" evidence="3">
    <location>
        <begin position="60"/>
        <end position="77"/>
    </location>
</feature>
<dbReference type="PANTHER" id="PTHR16650">
    <property type="entry name" value="C21ORF13-RELATED"/>
    <property type="match status" value="1"/>
</dbReference>
<feature type="compositionally biased region" description="Polar residues" evidence="3">
    <location>
        <begin position="653"/>
        <end position="669"/>
    </location>
</feature>
<dbReference type="OrthoDB" id="2123794at2759"/>
<comment type="similarity">
    <text evidence="1">Belongs to the LCA5 family.</text>
</comment>
<feature type="compositionally biased region" description="Basic and acidic residues" evidence="3">
    <location>
        <begin position="273"/>
        <end position="304"/>
    </location>
</feature>
<dbReference type="InterPro" id="IPR026188">
    <property type="entry name" value="Lebercilin-like"/>
</dbReference>
<dbReference type="GO" id="GO:0042073">
    <property type="term" value="P:intraciliary transport"/>
    <property type="evidence" value="ECO:0007669"/>
    <property type="project" value="TreeGrafter"/>
</dbReference>
<reference evidence="6" key="1">
    <citation type="submission" date="2025-08" db="UniProtKB">
        <authorList>
            <consortium name="RefSeq"/>
        </authorList>
    </citation>
    <scope>IDENTIFICATION</scope>
</reference>
<sequence length="732" mass="83405">MDSQNLSKHYDDNQESDHSQPTHHSVRKASQSSFHSGKQDNYLEDIRSLADDLEQTPLQKTKEVLDPDKDQFSDGERSSASLYSDEYDNVSPSEHSFSPRSPSPSPRRANRSRRVSSSPLQRTGVRKGISRRPGPHPHAQRRSGGLRSRDLGKDITGPPKDLDLVTRQLLPANLLKISELKNALAELQQRNDELQRENRLLRQLQQRHERALHRYNDMESKISQLLAQHNNETHALRERLRRSQEQHRTTEHKLREADVQLQRSRSQLQKLQKLADDQQLGDREELTRKLESATRRAQESERRVKELERNMELTSGSFQRQLANERRRTHEAQEEVQALQEEIERLSAKLKEKERELDVRNIYANRMRKATTKKELENSSKRKGPNRNITKAIQTEQHMLSIEFPSPPPGINDSNEFTLEDGAGDYLSLKERGRQGEEKQSVDQDLSMREEKTKKLRDSEWEKGEVDRKGHEQSVPQKEEETRKGCEQAQEEEKPSRGDRELLAARQRRIEEERRRKDLLLAKMEEIDNQTRDSDIFSAGPEVVPSPPQFSNPRNHSSSIFSFTELAEDTSVRLDSGGRRKGGSLRAQKACQEVDLEFGSYTPSFGQPARRPGLTSQNPNSNPKTNSQGEVDGLDLGGLVKERKSRLMEQLFGSGTSNNQPPSPDTTSKMEVLSPPLVARQASGGLGHRRKEAETPSGSNASAHRSTLHISESGPAVRAITSFDDEIEEVTL</sequence>
<organism evidence="5 6">
    <name type="scientific">Chanos chanos</name>
    <name type="common">Milkfish</name>
    <name type="synonym">Mugil chanos</name>
    <dbReference type="NCBI Taxonomy" id="29144"/>
    <lineage>
        <taxon>Eukaryota</taxon>
        <taxon>Metazoa</taxon>
        <taxon>Chordata</taxon>
        <taxon>Craniata</taxon>
        <taxon>Vertebrata</taxon>
        <taxon>Euteleostomi</taxon>
        <taxon>Actinopterygii</taxon>
        <taxon>Neopterygii</taxon>
        <taxon>Teleostei</taxon>
        <taxon>Ostariophysi</taxon>
        <taxon>Gonorynchiformes</taxon>
        <taxon>Chanidae</taxon>
        <taxon>Chanos</taxon>
    </lineage>
</organism>
<protein>
    <submittedName>
        <fullName evidence="6">Lebercilin</fullName>
    </submittedName>
</protein>
<feature type="region of interest" description="Disordered" evidence="3">
    <location>
        <begin position="429"/>
        <end position="516"/>
    </location>
</feature>
<dbReference type="CTD" id="167691"/>
<feature type="region of interest" description="Disordered" evidence="3">
    <location>
        <begin position="1"/>
        <end position="161"/>
    </location>
</feature>